<dbReference type="PROSITE" id="PS50005">
    <property type="entry name" value="TPR"/>
    <property type="match status" value="1"/>
</dbReference>
<dbReference type="InterPro" id="IPR011990">
    <property type="entry name" value="TPR-like_helical_dom_sf"/>
</dbReference>
<dbReference type="Proteomes" id="UP000192333">
    <property type="component" value="Chromosome I"/>
</dbReference>
<evidence type="ECO:0000256" key="2">
    <source>
        <dbReference type="ARBA" id="ARBA00022803"/>
    </source>
</evidence>
<evidence type="ECO:0000256" key="4">
    <source>
        <dbReference type="SAM" id="SignalP"/>
    </source>
</evidence>
<dbReference type="AlphaFoldDB" id="A0A1W2H7S3"/>
<keyword evidence="6" id="KW-1185">Reference proteome</keyword>
<dbReference type="InterPro" id="IPR019734">
    <property type="entry name" value="TPR_rpt"/>
</dbReference>
<sequence>MKKLILSLALVGIATMAFAQKKVVKSAEKNFKNGDLTIALDEVNAALSDPETMDDPSTLLLKAQIQTKMFEKDEENNMGTVETGRNAFADFNETMEMVGNDKESKVGKEVYKEDIPGVLPDNLRPFSLETLRQASFNKAISTYEEDDLEMSFEFFSLVSDIDPNDTTAAFNAGFLANDLGKYEEAKVLFNRLLEIENYDKLNAYYFLIQIASGEDKDPEAAYKYVAMARKDYPDDKTLSEFEVQLLLQMNKMEEAMASVKAALKDDPNNAGLLLRHGYLMEQSGDMDGALGEYKKAVVADPNFFEGNYYSGAIYIDRARAILAEVNNLSDEEWEKRAPQMSKEADDLYTQAIPYFTKASELKPENTEILEILFQIHTRLKNEGEAEKYNQKLIALLGPNWLER</sequence>
<feature type="repeat" description="TPR" evidence="3">
    <location>
        <begin position="270"/>
        <end position="303"/>
    </location>
</feature>
<proteinExistence type="predicted"/>
<keyword evidence="2 3" id="KW-0802">TPR repeat</keyword>
<feature type="chain" id="PRO_5013139751" evidence="4">
    <location>
        <begin position="20"/>
        <end position="403"/>
    </location>
</feature>
<evidence type="ECO:0000256" key="1">
    <source>
        <dbReference type="ARBA" id="ARBA00022737"/>
    </source>
</evidence>
<dbReference type="OrthoDB" id="739506at2"/>
<dbReference type="RefSeq" id="WP_084121480.1">
    <property type="nucleotide sequence ID" value="NZ_LT838813.1"/>
</dbReference>
<dbReference type="EMBL" id="LT838813">
    <property type="protein sequence ID" value="SMD44688.1"/>
    <property type="molecule type" value="Genomic_DNA"/>
</dbReference>
<dbReference type="PANTHER" id="PTHR44858">
    <property type="entry name" value="TETRATRICOPEPTIDE REPEAT PROTEIN 6"/>
    <property type="match status" value="1"/>
</dbReference>
<keyword evidence="4" id="KW-0732">Signal</keyword>
<dbReference type="SMART" id="SM00028">
    <property type="entry name" value="TPR"/>
    <property type="match status" value="3"/>
</dbReference>
<reference evidence="6" key="1">
    <citation type="submission" date="2017-04" db="EMBL/GenBank/DDBJ databases">
        <authorList>
            <person name="Varghese N."/>
            <person name="Submissions S."/>
        </authorList>
    </citation>
    <scope>NUCLEOTIDE SEQUENCE [LARGE SCALE GENOMIC DNA]</scope>
    <source>
        <strain evidence="6">DSM 16537</strain>
    </source>
</reference>
<accession>A0A1W2H7S3</accession>
<dbReference type="InterPro" id="IPR050498">
    <property type="entry name" value="Ycf3"/>
</dbReference>
<dbReference type="PANTHER" id="PTHR44858:SF1">
    <property type="entry name" value="UDP-N-ACETYLGLUCOSAMINE--PEPTIDE N-ACETYLGLUCOSAMINYLTRANSFERASE SPINDLY-RELATED"/>
    <property type="match status" value="1"/>
</dbReference>
<dbReference type="STRING" id="758820.SAMN00777080_3314"/>
<name>A0A1W2H7S3_9BACT</name>
<evidence type="ECO:0000313" key="6">
    <source>
        <dbReference type="Proteomes" id="UP000192333"/>
    </source>
</evidence>
<dbReference type="SUPFAM" id="SSF48452">
    <property type="entry name" value="TPR-like"/>
    <property type="match status" value="1"/>
</dbReference>
<keyword evidence="1" id="KW-0677">Repeat</keyword>
<evidence type="ECO:0000313" key="5">
    <source>
        <dbReference type="EMBL" id="SMD44688.1"/>
    </source>
</evidence>
<feature type="signal peptide" evidence="4">
    <location>
        <begin position="1"/>
        <end position="19"/>
    </location>
</feature>
<evidence type="ECO:0000256" key="3">
    <source>
        <dbReference type="PROSITE-ProRule" id="PRU00339"/>
    </source>
</evidence>
<dbReference type="Gene3D" id="1.25.40.10">
    <property type="entry name" value="Tetratricopeptide repeat domain"/>
    <property type="match status" value="2"/>
</dbReference>
<organism evidence="5 6">
    <name type="scientific">Aquiflexum balticum DSM 16537</name>
    <dbReference type="NCBI Taxonomy" id="758820"/>
    <lineage>
        <taxon>Bacteria</taxon>
        <taxon>Pseudomonadati</taxon>
        <taxon>Bacteroidota</taxon>
        <taxon>Cytophagia</taxon>
        <taxon>Cytophagales</taxon>
        <taxon>Cyclobacteriaceae</taxon>
        <taxon>Aquiflexum</taxon>
    </lineage>
</organism>
<dbReference type="Pfam" id="PF13181">
    <property type="entry name" value="TPR_8"/>
    <property type="match status" value="1"/>
</dbReference>
<protein>
    <submittedName>
        <fullName evidence="5">Tetratricopeptide repeat-containing protein</fullName>
    </submittedName>
</protein>
<gene>
    <name evidence="5" type="ORF">SAMN00777080_3314</name>
</gene>
<dbReference type="Pfam" id="PF13432">
    <property type="entry name" value="TPR_16"/>
    <property type="match status" value="1"/>
</dbReference>